<comment type="caution">
    <text evidence="1">The sequence shown here is derived from an EMBL/GenBank/DDBJ whole genome shotgun (WGS) entry which is preliminary data.</text>
</comment>
<dbReference type="InterPro" id="IPR038116">
    <property type="entry name" value="TrpR-like_sf"/>
</dbReference>
<dbReference type="InterPro" id="IPR010921">
    <property type="entry name" value="Trp_repressor/repl_initiator"/>
</dbReference>
<reference evidence="1 2" key="1">
    <citation type="journal article" date="2015" name="Nature">
        <title>rRNA introns, odd ribosomes, and small enigmatic genomes across a large radiation of phyla.</title>
        <authorList>
            <person name="Brown C.T."/>
            <person name="Hug L.A."/>
            <person name="Thomas B.C."/>
            <person name="Sharon I."/>
            <person name="Castelle C.J."/>
            <person name="Singh A."/>
            <person name="Wilkins M.J."/>
            <person name="Williams K.H."/>
            <person name="Banfield J.F."/>
        </authorList>
    </citation>
    <scope>NUCLEOTIDE SEQUENCE [LARGE SCALE GENOMIC DNA]</scope>
</reference>
<dbReference type="GO" id="GO:0003700">
    <property type="term" value="F:DNA-binding transcription factor activity"/>
    <property type="evidence" value="ECO:0007669"/>
    <property type="project" value="InterPro"/>
</dbReference>
<organism evidence="1 2">
    <name type="scientific">Candidatus Woesebacteria bacterium GW2011_GWB1_41_10</name>
    <dbReference type="NCBI Taxonomy" id="1618577"/>
    <lineage>
        <taxon>Bacteria</taxon>
        <taxon>Candidatus Woeseibacteriota</taxon>
    </lineage>
</organism>
<dbReference type="EMBL" id="LCAE01000002">
    <property type="protein sequence ID" value="KKR87992.1"/>
    <property type="molecule type" value="Genomic_DNA"/>
</dbReference>
<dbReference type="Gene3D" id="1.10.1270.10">
    <property type="entry name" value="TrpR-like"/>
    <property type="match status" value="1"/>
</dbReference>
<protein>
    <submittedName>
        <fullName evidence="1">Uncharacterized protein</fullName>
    </submittedName>
</protein>
<accession>A0A0G0XJY4</accession>
<evidence type="ECO:0000313" key="2">
    <source>
        <dbReference type="Proteomes" id="UP000033858"/>
    </source>
</evidence>
<evidence type="ECO:0000313" key="1">
    <source>
        <dbReference type="EMBL" id="KKR87992.1"/>
    </source>
</evidence>
<dbReference type="SUPFAM" id="SSF48295">
    <property type="entry name" value="TrpR-like"/>
    <property type="match status" value="1"/>
</dbReference>
<dbReference type="Pfam" id="PF01371">
    <property type="entry name" value="Trp_repressor"/>
    <property type="match status" value="1"/>
</dbReference>
<dbReference type="AlphaFoldDB" id="A0A0G0XJY4"/>
<dbReference type="GO" id="GO:0043565">
    <property type="term" value="F:sequence-specific DNA binding"/>
    <property type="evidence" value="ECO:0007669"/>
    <property type="project" value="InterPro"/>
</dbReference>
<dbReference type="InterPro" id="IPR000831">
    <property type="entry name" value="Trp_repress"/>
</dbReference>
<proteinExistence type="predicted"/>
<gene>
    <name evidence="1" type="ORF">UU32_C0002G0017</name>
</gene>
<sequence length="118" mass="14169">MSYTFREVNPTLKKTITKTFIQLLSDLKTEEQIEIFLRDFFDEKEFETYTKRLAIAYWIKKNRDDENIKNNLKVTEKEISEVKKTIDKKGIRLALKHLEADEWANVWAEKIKKLGNRD</sequence>
<name>A0A0G0XJY4_9BACT</name>
<dbReference type="Proteomes" id="UP000033858">
    <property type="component" value="Unassembled WGS sequence"/>
</dbReference>